<dbReference type="InterPro" id="IPR036872">
    <property type="entry name" value="CH_dom_sf"/>
</dbReference>
<evidence type="ECO:0000313" key="3">
    <source>
        <dbReference type="Proteomes" id="UP000245119"/>
    </source>
</evidence>
<gene>
    <name evidence="2" type="ORF">C0Q70_13830</name>
</gene>
<protein>
    <recommendedName>
        <fullName evidence="4">Calponin-homology (CH) domain-containing protein</fullName>
    </recommendedName>
</protein>
<feature type="compositionally biased region" description="Basic and acidic residues" evidence="1">
    <location>
        <begin position="206"/>
        <end position="217"/>
    </location>
</feature>
<reference evidence="2 3" key="1">
    <citation type="submission" date="2018-04" db="EMBL/GenBank/DDBJ databases">
        <title>The genome of golden apple snail Pomacea canaliculata provides insight into stress tolerance and invasive adaptation.</title>
        <authorList>
            <person name="Liu C."/>
            <person name="Liu B."/>
            <person name="Ren Y."/>
            <person name="Zhang Y."/>
            <person name="Wang H."/>
            <person name="Li S."/>
            <person name="Jiang F."/>
            <person name="Yin L."/>
            <person name="Zhang G."/>
            <person name="Qian W."/>
            <person name="Fan W."/>
        </authorList>
    </citation>
    <scope>NUCLEOTIDE SEQUENCE [LARGE SCALE GENOMIC DNA]</scope>
    <source>
        <strain evidence="2">SZHN2017</strain>
        <tissue evidence="2">Muscle</tissue>
    </source>
</reference>
<dbReference type="EMBL" id="PZQS01000008">
    <property type="protein sequence ID" value="PVD26161.1"/>
    <property type="molecule type" value="Genomic_DNA"/>
</dbReference>
<sequence length="306" mass="33139">MVIKASRKRLAMKTGSLPERRTLATANSKVTSVEHEGHLSRPQALVNLDRCLAHLAAHGVDVIGIQASDLAQGDLKASLQLLGQLRRQYDGLRLSPGGRTKGDGDQAAALKEPTVTWRSPSPCRLDNSLVMPGRVATSPQLHRPVPVHMRDTSLPVQNRSVTALDASRVVPGMMSTEGPMYRPQPTFTDHSATLNKDRNVYGHIHRQDERSLHDNDTHLATGKTASGPRPSSNPTGASSGVPPERPPTTLGVAWAAGPTVKQVPECESTPCRHDTCTARHTDMESVERDMQDLGVHSAWDVVGHYV</sequence>
<evidence type="ECO:0008006" key="4">
    <source>
        <dbReference type="Google" id="ProtNLM"/>
    </source>
</evidence>
<evidence type="ECO:0000256" key="1">
    <source>
        <dbReference type="SAM" id="MobiDB-lite"/>
    </source>
</evidence>
<accession>A0A2T7NYC5</accession>
<comment type="caution">
    <text evidence="2">The sequence shown here is derived from an EMBL/GenBank/DDBJ whole genome shotgun (WGS) entry which is preliminary data.</text>
</comment>
<feature type="compositionally biased region" description="Polar residues" evidence="1">
    <location>
        <begin position="229"/>
        <end position="238"/>
    </location>
</feature>
<keyword evidence="3" id="KW-1185">Reference proteome</keyword>
<feature type="region of interest" description="Disordered" evidence="1">
    <location>
        <begin position="206"/>
        <end position="249"/>
    </location>
</feature>
<proteinExistence type="predicted"/>
<dbReference type="Gene3D" id="1.10.418.10">
    <property type="entry name" value="Calponin-like domain"/>
    <property type="match status" value="1"/>
</dbReference>
<name>A0A2T7NYC5_POMCA</name>
<evidence type="ECO:0000313" key="2">
    <source>
        <dbReference type="EMBL" id="PVD26161.1"/>
    </source>
</evidence>
<dbReference type="Proteomes" id="UP000245119">
    <property type="component" value="Linkage Group LG8"/>
</dbReference>
<dbReference type="SUPFAM" id="SSF47576">
    <property type="entry name" value="Calponin-homology domain, CH-domain"/>
    <property type="match status" value="1"/>
</dbReference>
<dbReference type="AlphaFoldDB" id="A0A2T7NYC5"/>
<organism evidence="2 3">
    <name type="scientific">Pomacea canaliculata</name>
    <name type="common">Golden apple snail</name>
    <dbReference type="NCBI Taxonomy" id="400727"/>
    <lineage>
        <taxon>Eukaryota</taxon>
        <taxon>Metazoa</taxon>
        <taxon>Spiralia</taxon>
        <taxon>Lophotrochozoa</taxon>
        <taxon>Mollusca</taxon>
        <taxon>Gastropoda</taxon>
        <taxon>Caenogastropoda</taxon>
        <taxon>Architaenioglossa</taxon>
        <taxon>Ampullarioidea</taxon>
        <taxon>Ampullariidae</taxon>
        <taxon>Pomacea</taxon>
    </lineage>
</organism>